<reference evidence="2 3" key="1">
    <citation type="submission" date="2020-08" db="EMBL/GenBank/DDBJ databases">
        <title>Genomic Encyclopedia of Type Strains, Phase III (KMG-III): the genomes of soil and plant-associated and newly described type strains.</title>
        <authorList>
            <person name="Whitman W."/>
        </authorList>
    </citation>
    <scope>NUCLEOTIDE SEQUENCE [LARGE SCALE GENOMIC DNA]</scope>
    <source>
        <strain evidence="2 3">CECT 8571</strain>
    </source>
</reference>
<dbReference type="EMBL" id="JACHXZ010000001">
    <property type="protein sequence ID" value="MBB3167425.1"/>
    <property type="molecule type" value="Genomic_DNA"/>
</dbReference>
<keyword evidence="2" id="KW-0413">Isomerase</keyword>
<evidence type="ECO:0000313" key="3">
    <source>
        <dbReference type="Proteomes" id="UP000559987"/>
    </source>
</evidence>
<dbReference type="RefSeq" id="WP_183908132.1">
    <property type="nucleotide sequence ID" value="NZ_JACHXZ010000001.1"/>
</dbReference>
<feature type="domain" description="SnoaL-like" evidence="1">
    <location>
        <begin position="44"/>
        <end position="155"/>
    </location>
</feature>
<protein>
    <submittedName>
        <fullName evidence="2">Ketosteroid isomerase-like protein</fullName>
    </submittedName>
</protein>
<name>A0A839UPW8_9GAMM</name>
<dbReference type="GO" id="GO:0016853">
    <property type="term" value="F:isomerase activity"/>
    <property type="evidence" value="ECO:0007669"/>
    <property type="project" value="UniProtKB-KW"/>
</dbReference>
<sequence length="157" mass="17312">MKALCVIFVALITATWLLPVYGHGDKSTVDTALFVGVDSAPAKTVTRFHAALVAGDVATARALLADDVLIFEGGVERSADQYASHHMLSDMKFLKQMKQKILEHKVDIYGDTAVSSRRTHTTGTYKEKAIDSLGFETLHLVKTTSGWKISHIHWSRK</sequence>
<dbReference type="SUPFAM" id="SSF54427">
    <property type="entry name" value="NTF2-like"/>
    <property type="match status" value="1"/>
</dbReference>
<gene>
    <name evidence="2" type="ORF">FHS30_000601</name>
</gene>
<dbReference type="InterPro" id="IPR032710">
    <property type="entry name" value="NTF2-like_dom_sf"/>
</dbReference>
<dbReference type="Proteomes" id="UP000559987">
    <property type="component" value="Unassembled WGS sequence"/>
</dbReference>
<keyword evidence="3" id="KW-1185">Reference proteome</keyword>
<organism evidence="2 3">
    <name type="scientific">Simiduia aestuariiviva</name>
    <dbReference type="NCBI Taxonomy" id="1510459"/>
    <lineage>
        <taxon>Bacteria</taxon>
        <taxon>Pseudomonadati</taxon>
        <taxon>Pseudomonadota</taxon>
        <taxon>Gammaproteobacteria</taxon>
        <taxon>Cellvibrionales</taxon>
        <taxon>Cellvibrionaceae</taxon>
        <taxon>Simiduia</taxon>
    </lineage>
</organism>
<proteinExistence type="predicted"/>
<dbReference type="Gene3D" id="3.10.450.50">
    <property type="match status" value="1"/>
</dbReference>
<dbReference type="InterPro" id="IPR037401">
    <property type="entry name" value="SnoaL-like"/>
</dbReference>
<dbReference type="Pfam" id="PF13474">
    <property type="entry name" value="SnoaL_3"/>
    <property type="match status" value="1"/>
</dbReference>
<comment type="caution">
    <text evidence="2">The sequence shown here is derived from an EMBL/GenBank/DDBJ whole genome shotgun (WGS) entry which is preliminary data.</text>
</comment>
<dbReference type="AlphaFoldDB" id="A0A839UPW8"/>
<accession>A0A839UPW8</accession>
<evidence type="ECO:0000259" key="1">
    <source>
        <dbReference type="Pfam" id="PF13474"/>
    </source>
</evidence>
<evidence type="ECO:0000313" key="2">
    <source>
        <dbReference type="EMBL" id="MBB3167425.1"/>
    </source>
</evidence>